<gene>
    <name evidence="2" type="ORF">RY831_11685</name>
</gene>
<dbReference type="PROSITE" id="PS50005">
    <property type="entry name" value="TPR"/>
    <property type="match status" value="1"/>
</dbReference>
<keyword evidence="1" id="KW-0802">TPR repeat</keyword>
<dbReference type="Pfam" id="PF13432">
    <property type="entry name" value="TPR_16"/>
    <property type="match status" value="1"/>
</dbReference>
<evidence type="ECO:0000313" key="2">
    <source>
        <dbReference type="EMBL" id="MEC4719813.1"/>
    </source>
</evidence>
<organism evidence="2 3">
    <name type="scientific">Noviherbaspirillum album</name>
    <dbReference type="NCBI Taxonomy" id="3080276"/>
    <lineage>
        <taxon>Bacteria</taxon>
        <taxon>Pseudomonadati</taxon>
        <taxon>Pseudomonadota</taxon>
        <taxon>Betaproteobacteria</taxon>
        <taxon>Burkholderiales</taxon>
        <taxon>Oxalobacteraceae</taxon>
        <taxon>Noviherbaspirillum</taxon>
    </lineage>
</organism>
<feature type="repeat" description="TPR" evidence="1">
    <location>
        <begin position="130"/>
        <end position="163"/>
    </location>
</feature>
<keyword evidence="3" id="KW-1185">Reference proteome</keyword>
<name>A0ABU6J846_9BURK</name>
<dbReference type="RefSeq" id="WP_326506527.1">
    <property type="nucleotide sequence ID" value="NZ_JAWIIV010000008.1"/>
</dbReference>
<dbReference type="InterPro" id="IPR019734">
    <property type="entry name" value="TPR_rpt"/>
</dbReference>
<sequence length="212" mass="24072">MRKQALFLITLIAFPIFKESVSAPAHLMPMFGGQSQRTSSKNQKALVAFYEKRGFTRKEGARELVVMGWNALEKKDYANAISQLNQAWLLDPENADVYYGFARIVEKRDKDMKSAEVLYRQAITKEDVAPETYVDYGRILLVQGRVDDSLEVSYKALDISPKVRDARINIAQAHYRKSDFFKACRWARSARQNGDNLPAGLQDQACRRADGG</sequence>
<dbReference type="Proteomes" id="UP001352263">
    <property type="component" value="Unassembled WGS sequence"/>
</dbReference>
<accession>A0ABU6J846</accession>
<dbReference type="EMBL" id="JAWIIV010000008">
    <property type="protein sequence ID" value="MEC4719813.1"/>
    <property type="molecule type" value="Genomic_DNA"/>
</dbReference>
<evidence type="ECO:0000256" key="1">
    <source>
        <dbReference type="PROSITE-ProRule" id="PRU00339"/>
    </source>
</evidence>
<proteinExistence type="predicted"/>
<dbReference type="SUPFAM" id="SSF48452">
    <property type="entry name" value="TPR-like"/>
    <property type="match status" value="1"/>
</dbReference>
<protein>
    <submittedName>
        <fullName evidence="2">Tetratricopeptide repeat protein</fullName>
    </submittedName>
</protein>
<comment type="caution">
    <text evidence="2">The sequence shown here is derived from an EMBL/GenBank/DDBJ whole genome shotgun (WGS) entry which is preliminary data.</text>
</comment>
<dbReference type="InterPro" id="IPR011990">
    <property type="entry name" value="TPR-like_helical_dom_sf"/>
</dbReference>
<reference evidence="2 3" key="1">
    <citation type="submission" date="2023-10" db="EMBL/GenBank/DDBJ databases">
        <title>Noviherbaspirillum sp. CPCC 100848 genome assembly.</title>
        <authorList>
            <person name="Li X.Y."/>
            <person name="Fang X.M."/>
        </authorList>
    </citation>
    <scope>NUCLEOTIDE SEQUENCE [LARGE SCALE GENOMIC DNA]</scope>
    <source>
        <strain evidence="2 3">CPCC 100848</strain>
    </source>
</reference>
<evidence type="ECO:0000313" key="3">
    <source>
        <dbReference type="Proteomes" id="UP001352263"/>
    </source>
</evidence>
<dbReference type="Gene3D" id="1.25.40.10">
    <property type="entry name" value="Tetratricopeptide repeat domain"/>
    <property type="match status" value="1"/>
</dbReference>